<dbReference type="Pfam" id="PF14223">
    <property type="entry name" value="Retrotran_gag_2"/>
    <property type="match status" value="1"/>
</dbReference>
<proteinExistence type="predicted"/>
<dbReference type="SUPFAM" id="SSF57756">
    <property type="entry name" value="Retrovirus zinc finger-like domains"/>
    <property type="match status" value="1"/>
</dbReference>
<dbReference type="PANTHER" id="PTHR34676">
    <property type="entry name" value="DUF4219 DOMAIN-CONTAINING PROTEIN-RELATED"/>
    <property type="match status" value="1"/>
</dbReference>
<gene>
    <name evidence="3" type="ORF">Tco_1090988</name>
</gene>
<keyword evidence="1" id="KW-0863">Zinc-finger</keyword>
<accession>A0ABQ5I5Z5</accession>
<reference evidence="3" key="2">
    <citation type="submission" date="2022-01" db="EMBL/GenBank/DDBJ databases">
        <authorList>
            <person name="Yamashiro T."/>
            <person name="Shiraishi A."/>
            <person name="Satake H."/>
            <person name="Nakayama K."/>
        </authorList>
    </citation>
    <scope>NUCLEOTIDE SEQUENCE</scope>
</reference>
<name>A0ABQ5I5Z5_9ASTR</name>
<dbReference type="InterPro" id="IPR036875">
    <property type="entry name" value="Znf_CCHC_sf"/>
</dbReference>
<comment type="caution">
    <text evidence="3">The sequence shown here is derived from an EMBL/GenBank/DDBJ whole genome shotgun (WGS) entry which is preliminary data.</text>
</comment>
<reference evidence="3" key="1">
    <citation type="journal article" date="2022" name="Int. J. Mol. Sci.">
        <title>Draft Genome of Tanacetum Coccineum: Genomic Comparison of Closely Related Tanacetum-Family Plants.</title>
        <authorList>
            <person name="Yamashiro T."/>
            <person name="Shiraishi A."/>
            <person name="Nakayama K."/>
            <person name="Satake H."/>
        </authorList>
    </citation>
    <scope>NUCLEOTIDE SEQUENCE</scope>
</reference>
<dbReference type="PROSITE" id="PS50158">
    <property type="entry name" value="ZF_CCHC"/>
    <property type="match status" value="1"/>
</dbReference>
<feature type="domain" description="CCHC-type" evidence="2">
    <location>
        <begin position="297"/>
        <end position="312"/>
    </location>
</feature>
<keyword evidence="1" id="KW-0479">Metal-binding</keyword>
<keyword evidence="1" id="KW-0862">Zinc</keyword>
<dbReference type="Proteomes" id="UP001151760">
    <property type="component" value="Unassembled WGS sequence"/>
</dbReference>
<dbReference type="InterPro" id="IPR001878">
    <property type="entry name" value="Znf_CCHC"/>
</dbReference>
<evidence type="ECO:0000256" key="1">
    <source>
        <dbReference type="PROSITE-ProRule" id="PRU00047"/>
    </source>
</evidence>
<sequence>MESEKYLEGQSMQRPPLFESDGFIYWKNRFETYVKSKDLDLWHVITDGDFPPIQNNPETKKDEVVPFHKQNNDLKKKLAKNNEAKMVIYNALPRKEYERIFMCQTAKEIWDTLLITHQGNNQVKANKIDLLVQQYEQFTISEEESIDNAFAKFNTIITSLKALDEGFSSKNCVRKFLRALYPKWRAKVTAIEESKNLTTLPLDELIGNLKVYEEVIKNDFKTVKGKKEQSRSLALKVKKEVSDEDSSSSDSEDEEYAMAVKEFKKFFKRRGRFVRQPRGDRKTFQRSRSDGYGKSERKCFRCGDPNHLIGECLKPPKNNDQRAFIGGAWSDNGEDEVEKTKDETCLVAQAPDEICLGINLEPDEWIKDSGCSKHMTESLNVTFDETPPPPKTSPLEDDELVEEEAIEVSKSKPIGNDLKDISLENNQIVNIKESKTHPLENVISNLNQRTLRWQAQDKINFFCFISTIEPKNINEALKDENWVMVMQEELNQFKTNDVWELVLNPMDVTFIGTKWVYRNKLDENGVVTRKKLGDYVDRKSTSGVCMFLGCCLTSWFLRKQIALAISTTEAEYHCIITISREEGDERAPRLQALIVAAAEPFEKPLILSVEDRVEPNKDAVLGRYMLPLQYVDRRSWPLNLSCPISWLRIANMDLLVCEVRLEEEINGFVLGCRGQGDRDE</sequence>
<keyword evidence="4" id="KW-1185">Reference proteome</keyword>
<evidence type="ECO:0000313" key="4">
    <source>
        <dbReference type="Proteomes" id="UP001151760"/>
    </source>
</evidence>
<organism evidence="3 4">
    <name type="scientific">Tanacetum coccineum</name>
    <dbReference type="NCBI Taxonomy" id="301880"/>
    <lineage>
        <taxon>Eukaryota</taxon>
        <taxon>Viridiplantae</taxon>
        <taxon>Streptophyta</taxon>
        <taxon>Embryophyta</taxon>
        <taxon>Tracheophyta</taxon>
        <taxon>Spermatophyta</taxon>
        <taxon>Magnoliopsida</taxon>
        <taxon>eudicotyledons</taxon>
        <taxon>Gunneridae</taxon>
        <taxon>Pentapetalae</taxon>
        <taxon>asterids</taxon>
        <taxon>campanulids</taxon>
        <taxon>Asterales</taxon>
        <taxon>Asteraceae</taxon>
        <taxon>Asteroideae</taxon>
        <taxon>Anthemideae</taxon>
        <taxon>Anthemidinae</taxon>
        <taxon>Tanacetum</taxon>
    </lineage>
</organism>
<dbReference type="PANTHER" id="PTHR34676:SF8">
    <property type="entry name" value="TRANSMEMBRANE PROTEIN"/>
    <property type="match status" value="1"/>
</dbReference>
<dbReference type="EMBL" id="BQNB010020390">
    <property type="protein sequence ID" value="GJT95470.1"/>
    <property type="molecule type" value="Genomic_DNA"/>
</dbReference>
<evidence type="ECO:0000259" key="2">
    <source>
        <dbReference type="PROSITE" id="PS50158"/>
    </source>
</evidence>
<evidence type="ECO:0000313" key="3">
    <source>
        <dbReference type="EMBL" id="GJT95470.1"/>
    </source>
</evidence>
<protein>
    <submittedName>
        <fullName evidence="3">Zf-CCHC domain-containing protein</fullName>
    </submittedName>
</protein>